<evidence type="ECO:0000256" key="4">
    <source>
        <dbReference type="ARBA" id="ARBA00022691"/>
    </source>
</evidence>
<reference evidence="8 9" key="1">
    <citation type="journal article" date="2008" name="J. Bacteriol.">
        <title>Genome sequence of a nephritogenic and highly transformable M49 strain of Streptococcus pyogenes.</title>
        <authorList>
            <person name="McShan W.M."/>
            <person name="Ferretti J.J."/>
            <person name="Karasawa T."/>
            <person name="Suvorov A.N."/>
            <person name="Lin S."/>
            <person name="Qin B."/>
            <person name="Jia H."/>
            <person name="Kenton S."/>
            <person name="Najar F."/>
            <person name="Wu H."/>
            <person name="Scott J."/>
            <person name="Roe B.A."/>
            <person name="Savic D.J."/>
        </authorList>
    </citation>
    <scope>NUCLEOTIDE SEQUENCE [LARGE SCALE GENOMIC DNA]</scope>
    <source>
        <strain evidence="8 9">NZ131</strain>
    </source>
</reference>
<name>A0A0H3C0B0_STRPZ</name>
<gene>
    <name evidence="8" type="ordered locus">Spy49_0988c</name>
</gene>
<evidence type="ECO:0000256" key="3">
    <source>
        <dbReference type="ARBA" id="ARBA00022679"/>
    </source>
</evidence>
<organism evidence="8 9">
    <name type="scientific">Streptococcus pyogenes serotype M49 (strain NZ131)</name>
    <dbReference type="NCBI Taxonomy" id="471876"/>
    <lineage>
        <taxon>Bacteria</taxon>
        <taxon>Bacillati</taxon>
        <taxon>Bacillota</taxon>
        <taxon>Bacilli</taxon>
        <taxon>Lactobacillales</taxon>
        <taxon>Streptococcaceae</taxon>
        <taxon>Streptococcus</taxon>
    </lineage>
</organism>
<dbReference type="InterPro" id="IPR049560">
    <property type="entry name" value="MeTrfase_RsmB-F_NOP2_cat"/>
</dbReference>
<evidence type="ECO:0000313" key="8">
    <source>
        <dbReference type="EMBL" id="ACI61288.1"/>
    </source>
</evidence>
<dbReference type="InterPro" id="IPR023267">
    <property type="entry name" value="RCMT"/>
</dbReference>
<dbReference type="InterPro" id="IPR027391">
    <property type="entry name" value="Nol1_Nop2_Fmu_2"/>
</dbReference>
<dbReference type="Pfam" id="PF01189">
    <property type="entry name" value="Methyltr_RsmB-F"/>
    <property type="match status" value="1"/>
</dbReference>
<dbReference type="GO" id="GO:0008173">
    <property type="term" value="F:RNA methyltransferase activity"/>
    <property type="evidence" value="ECO:0007669"/>
    <property type="project" value="InterPro"/>
</dbReference>
<accession>A0A0H3C0B0</accession>
<evidence type="ECO:0000256" key="1">
    <source>
        <dbReference type="ARBA" id="ARBA00022490"/>
    </source>
</evidence>
<feature type="domain" description="SAM-dependent MTase RsmB/NOP-type" evidence="7">
    <location>
        <begin position="1"/>
        <end position="284"/>
    </location>
</feature>
<dbReference type="CDD" id="cd21147">
    <property type="entry name" value="RsmF_methylt_CTD1"/>
    <property type="match status" value="1"/>
</dbReference>
<dbReference type="AlphaFoldDB" id="A0A0H3C0B0"/>
<comment type="caution">
    <text evidence="6">Lacks conserved residue(s) required for the propagation of feature annotation.</text>
</comment>
<feature type="binding site" evidence="6">
    <location>
        <begin position="100"/>
        <end position="106"/>
    </location>
    <ligand>
        <name>S-adenosyl-L-methionine</name>
        <dbReference type="ChEBI" id="CHEBI:59789"/>
    </ligand>
</feature>
<dbReference type="Gene3D" id="2.30.130.60">
    <property type="match status" value="1"/>
</dbReference>
<evidence type="ECO:0000259" key="7">
    <source>
        <dbReference type="PROSITE" id="PS51686"/>
    </source>
</evidence>
<proteinExistence type="inferred from homology"/>
<dbReference type="SUPFAM" id="SSF53335">
    <property type="entry name" value="S-adenosyl-L-methionine-dependent methyltransferases"/>
    <property type="match status" value="1"/>
</dbReference>
<feature type="binding site" evidence="6">
    <location>
        <position position="124"/>
    </location>
    <ligand>
        <name>S-adenosyl-L-methionine</name>
        <dbReference type="ChEBI" id="CHEBI:59789"/>
    </ligand>
</feature>
<feature type="active site" description="Nucleophile" evidence="6">
    <location>
        <position position="222"/>
    </location>
</feature>
<evidence type="ECO:0000256" key="6">
    <source>
        <dbReference type="PROSITE-ProRule" id="PRU01023"/>
    </source>
</evidence>
<protein>
    <submittedName>
        <fullName evidence="8">Putative nucleolar protein</fullName>
    </submittedName>
</protein>
<dbReference type="InterPro" id="IPR029063">
    <property type="entry name" value="SAM-dependent_MTases_sf"/>
</dbReference>
<dbReference type="PRINTS" id="PR02008">
    <property type="entry name" value="RCMTFAMILY"/>
</dbReference>
<keyword evidence="1" id="KW-0963">Cytoplasm</keyword>
<comment type="similarity">
    <text evidence="6">Belongs to the class I-like SAM-binding methyltransferase superfamily. RsmB/NOP family.</text>
</comment>
<evidence type="ECO:0000256" key="2">
    <source>
        <dbReference type="ARBA" id="ARBA00022603"/>
    </source>
</evidence>
<dbReference type="GO" id="GO:0001510">
    <property type="term" value="P:RNA methylation"/>
    <property type="evidence" value="ECO:0007669"/>
    <property type="project" value="InterPro"/>
</dbReference>
<evidence type="ECO:0000256" key="5">
    <source>
        <dbReference type="ARBA" id="ARBA00022884"/>
    </source>
</evidence>
<feature type="binding site" evidence="6">
    <location>
        <position position="169"/>
    </location>
    <ligand>
        <name>S-adenosyl-L-methionine</name>
        <dbReference type="ChEBI" id="CHEBI:59789"/>
    </ligand>
</feature>
<dbReference type="Pfam" id="PF17126">
    <property type="entry name" value="RsmF_methylt_CI"/>
    <property type="match status" value="1"/>
</dbReference>
<dbReference type="InterPro" id="IPR001678">
    <property type="entry name" value="MeTrfase_RsmB-F_NOP2_dom"/>
</dbReference>
<dbReference type="EMBL" id="CP000829">
    <property type="protein sequence ID" value="ACI61288.1"/>
    <property type="molecule type" value="Genomic_DNA"/>
</dbReference>
<dbReference type="PROSITE" id="PS51686">
    <property type="entry name" value="SAM_MT_RSMB_NOP"/>
    <property type="match status" value="1"/>
</dbReference>
<keyword evidence="5 6" id="KW-0694">RNA-binding</keyword>
<dbReference type="PANTHER" id="PTHR22807">
    <property type="entry name" value="NOP2 YEAST -RELATED NOL1/NOP2/FMU SUN DOMAIN-CONTAINING"/>
    <property type="match status" value="1"/>
</dbReference>
<keyword evidence="2 6" id="KW-0489">Methyltransferase</keyword>
<dbReference type="Pfam" id="PF13636">
    <property type="entry name" value="Methyltranf_PUA"/>
    <property type="match status" value="1"/>
</dbReference>
<dbReference type="InterPro" id="IPR031340">
    <property type="entry name" value="RsmF_methylt_CI"/>
</dbReference>
<dbReference type="Proteomes" id="UP000001039">
    <property type="component" value="Chromosome"/>
</dbReference>
<dbReference type="HOGENOM" id="CLU_005316_6_1_9"/>
<dbReference type="CDD" id="cd02440">
    <property type="entry name" value="AdoMet_MTases"/>
    <property type="match status" value="1"/>
</dbReference>
<dbReference type="Pfam" id="PF17125">
    <property type="entry name" value="Methyltr_RsmF_N"/>
    <property type="match status" value="1"/>
</dbReference>
<dbReference type="InterPro" id="IPR031341">
    <property type="entry name" value="Methyltr_RsmF_N"/>
</dbReference>
<sequence>MMSLPKEFINTYQAILGKELEDFLASFNQEPVNAFRINPLKNQLKTFEHPIPNTLWGYYGKLSGKSPEHVSGLVYSQEPAAQMVAQVAAPQKGSRVLDLAAAPGGKSTHLLAYLDNTGLLVSNEISKKRSKVLVENIERFGVRNVVVTNESADRLAKVFSHYFDTIVFDGPCSGEGMFRKDPDAIQYWHHGYPAECAKLQKSILEDALAMLKPGGELIYSTCTWAPEENEDVVQWLLETYTFLELVDVPKLNGMVSGIGLPETARMYPHRYQGEGQFVAKLKDKRQEGQSTKLKAPKSNLIKDQLRLWKMFEKDHLNLTLSGTLQTFGDYLYLLPDGLPALDGLKIARNGLELGVFKKKRFEPSYALGLALKPDEVRSSIELREEDFRPYVSGNVITLPQSYPTGWYQLLINGNGLGFAKVVDKTIKNNFPKGLRF</sequence>
<keyword evidence="3 6" id="KW-0808">Transferase</keyword>
<dbReference type="PANTHER" id="PTHR22807:SF30">
    <property type="entry name" value="28S RRNA (CYTOSINE(4447)-C(5))-METHYLTRANSFERASE-RELATED"/>
    <property type="match status" value="1"/>
</dbReference>
<dbReference type="KEGG" id="soz:Spy49_0988c"/>
<dbReference type="Gene3D" id="3.40.50.150">
    <property type="entry name" value="Vaccinia Virus protein VP39"/>
    <property type="match status" value="1"/>
</dbReference>
<dbReference type="GO" id="GO:0003723">
    <property type="term" value="F:RNA binding"/>
    <property type="evidence" value="ECO:0007669"/>
    <property type="project" value="UniProtKB-UniRule"/>
</dbReference>
<dbReference type="Gene3D" id="3.30.70.1170">
    <property type="entry name" value="Sun protein, domain 3"/>
    <property type="match status" value="1"/>
</dbReference>
<keyword evidence="4 6" id="KW-0949">S-adenosyl-L-methionine</keyword>
<evidence type="ECO:0000313" key="9">
    <source>
        <dbReference type="Proteomes" id="UP000001039"/>
    </source>
</evidence>